<dbReference type="InterPro" id="IPR002893">
    <property type="entry name" value="Znf_MYND"/>
</dbReference>
<keyword evidence="7" id="KW-1185">Reference proteome</keyword>
<gene>
    <name evidence="6" type="ORF">FB45DRAFT_447403</name>
</gene>
<evidence type="ECO:0000313" key="7">
    <source>
        <dbReference type="Proteomes" id="UP001221142"/>
    </source>
</evidence>
<comment type="caution">
    <text evidence="6">The sequence shown here is derived from an EMBL/GenBank/DDBJ whole genome shotgun (WGS) entry which is preliminary data.</text>
</comment>
<keyword evidence="2 4" id="KW-0863">Zinc-finger</keyword>
<organism evidence="6 7">
    <name type="scientific">Roridomyces roridus</name>
    <dbReference type="NCBI Taxonomy" id="1738132"/>
    <lineage>
        <taxon>Eukaryota</taxon>
        <taxon>Fungi</taxon>
        <taxon>Dikarya</taxon>
        <taxon>Basidiomycota</taxon>
        <taxon>Agaricomycotina</taxon>
        <taxon>Agaricomycetes</taxon>
        <taxon>Agaricomycetidae</taxon>
        <taxon>Agaricales</taxon>
        <taxon>Marasmiineae</taxon>
        <taxon>Mycenaceae</taxon>
        <taxon>Roridomyces</taxon>
    </lineage>
</organism>
<dbReference type="Gene3D" id="6.10.140.2220">
    <property type="match status" value="1"/>
</dbReference>
<dbReference type="GO" id="GO:0008270">
    <property type="term" value="F:zinc ion binding"/>
    <property type="evidence" value="ECO:0007669"/>
    <property type="project" value="UniProtKB-KW"/>
</dbReference>
<proteinExistence type="predicted"/>
<evidence type="ECO:0000256" key="2">
    <source>
        <dbReference type="ARBA" id="ARBA00022771"/>
    </source>
</evidence>
<protein>
    <recommendedName>
        <fullName evidence="5">MYND-type domain-containing protein</fullName>
    </recommendedName>
</protein>
<dbReference type="PROSITE" id="PS50865">
    <property type="entry name" value="ZF_MYND_2"/>
    <property type="match status" value="1"/>
</dbReference>
<dbReference type="Pfam" id="PF01753">
    <property type="entry name" value="zf-MYND"/>
    <property type="match status" value="1"/>
</dbReference>
<accession>A0AAD7C1M0</accession>
<keyword evidence="3" id="KW-0862">Zinc</keyword>
<evidence type="ECO:0000256" key="4">
    <source>
        <dbReference type="PROSITE-ProRule" id="PRU00134"/>
    </source>
</evidence>
<keyword evidence="1" id="KW-0479">Metal-binding</keyword>
<name>A0AAD7C1M0_9AGAR</name>
<dbReference type="AlphaFoldDB" id="A0AAD7C1M0"/>
<dbReference type="SUPFAM" id="SSF144232">
    <property type="entry name" value="HIT/MYND zinc finger-like"/>
    <property type="match status" value="1"/>
</dbReference>
<dbReference type="Proteomes" id="UP001221142">
    <property type="component" value="Unassembled WGS sequence"/>
</dbReference>
<evidence type="ECO:0000256" key="3">
    <source>
        <dbReference type="ARBA" id="ARBA00022833"/>
    </source>
</evidence>
<evidence type="ECO:0000259" key="5">
    <source>
        <dbReference type="PROSITE" id="PS50865"/>
    </source>
</evidence>
<feature type="domain" description="MYND-type" evidence="5">
    <location>
        <begin position="105"/>
        <end position="147"/>
    </location>
</feature>
<reference evidence="6" key="1">
    <citation type="submission" date="2023-03" db="EMBL/GenBank/DDBJ databases">
        <title>Massive genome expansion in bonnet fungi (Mycena s.s.) driven by repeated elements and novel gene families across ecological guilds.</title>
        <authorList>
            <consortium name="Lawrence Berkeley National Laboratory"/>
            <person name="Harder C.B."/>
            <person name="Miyauchi S."/>
            <person name="Viragh M."/>
            <person name="Kuo A."/>
            <person name="Thoen E."/>
            <person name="Andreopoulos B."/>
            <person name="Lu D."/>
            <person name="Skrede I."/>
            <person name="Drula E."/>
            <person name="Henrissat B."/>
            <person name="Morin E."/>
            <person name="Kohler A."/>
            <person name="Barry K."/>
            <person name="LaButti K."/>
            <person name="Morin E."/>
            <person name="Salamov A."/>
            <person name="Lipzen A."/>
            <person name="Mereny Z."/>
            <person name="Hegedus B."/>
            <person name="Baldrian P."/>
            <person name="Stursova M."/>
            <person name="Weitz H."/>
            <person name="Taylor A."/>
            <person name="Grigoriev I.V."/>
            <person name="Nagy L.G."/>
            <person name="Martin F."/>
            <person name="Kauserud H."/>
        </authorList>
    </citation>
    <scope>NUCLEOTIDE SEQUENCE</scope>
    <source>
        <strain evidence="6">9284</strain>
    </source>
</reference>
<sequence>MARGIARTRVSSRVGVDGGPAQPELGRSCRFFLRRGIPTALVHYRAVVALKAALPLVEDLVSTPTFMENKKLSEQWKAFLGCISDNMVALEDFGQSFVAYKACDNTECGNMNEASSMAGRCSSCQAFYYCSSECQRIDWKTRHRSFCSEHKQLLLTARSSELEHRERWYIRALVHQRYIKYRRTICAKQNKVLASCDSRCILFTLFDHVLSRSIKLIRPLRRSLNQSCHPNRCWTRTARNGRIWCRVWIPRQIGGFTSCMGYASLTTMAGTFSLYPSERIARRCMRPWLDLQSVCVLAS</sequence>
<evidence type="ECO:0000256" key="1">
    <source>
        <dbReference type="ARBA" id="ARBA00022723"/>
    </source>
</evidence>
<evidence type="ECO:0000313" key="6">
    <source>
        <dbReference type="EMBL" id="KAJ7636507.1"/>
    </source>
</evidence>
<dbReference type="EMBL" id="JARKIF010000006">
    <property type="protein sequence ID" value="KAJ7636507.1"/>
    <property type="molecule type" value="Genomic_DNA"/>
</dbReference>